<organism evidence="1 2">
    <name type="scientific">Racocetra persica</name>
    <dbReference type="NCBI Taxonomy" id="160502"/>
    <lineage>
        <taxon>Eukaryota</taxon>
        <taxon>Fungi</taxon>
        <taxon>Fungi incertae sedis</taxon>
        <taxon>Mucoromycota</taxon>
        <taxon>Glomeromycotina</taxon>
        <taxon>Glomeromycetes</taxon>
        <taxon>Diversisporales</taxon>
        <taxon>Gigasporaceae</taxon>
        <taxon>Racocetra</taxon>
    </lineage>
</organism>
<dbReference type="Proteomes" id="UP000789920">
    <property type="component" value="Unassembled WGS sequence"/>
</dbReference>
<sequence>RQVRENWRCVQPIRRVLSLVLAGLATKISTARNWYLDSIY</sequence>
<proteinExistence type="predicted"/>
<keyword evidence="2" id="KW-1185">Reference proteome</keyword>
<gene>
    <name evidence="1" type="ORF">RPERSI_LOCUS3162</name>
</gene>
<evidence type="ECO:0000313" key="2">
    <source>
        <dbReference type="Proteomes" id="UP000789920"/>
    </source>
</evidence>
<name>A0ACA9LHR5_9GLOM</name>
<accession>A0ACA9LHR5</accession>
<comment type="caution">
    <text evidence="1">The sequence shown here is derived from an EMBL/GenBank/DDBJ whole genome shotgun (WGS) entry which is preliminary data.</text>
</comment>
<dbReference type="EMBL" id="CAJVQC010003742">
    <property type="protein sequence ID" value="CAG8531595.1"/>
    <property type="molecule type" value="Genomic_DNA"/>
</dbReference>
<feature type="non-terminal residue" evidence="1">
    <location>
        <position position="1"/>
    </location>
</feature>
<protein>
    <submittedName>
        <fullName evidence="1">11071_t:CDS:1</fullName>
    </submittedName>
</protein>
<reference evidence="1" key="1">
    <citation type="submission" date="2021-06" db="EMBL/GenBank/DDBJ databases">
        <authorList>
            <person name="Kallberg Y."/>
            <person name="Tangrot J."/>
            <person name="Rosling A."/>
        </authorList>
    </citation>
    <scope>NUCLEOTIDE SEQUENCE</scope>
    <source>
        <strain evidence="1">MA461A</strain>
    </source>
</reference>
<evidence type="ECO:0000313" key="1">
    <source>
        <dbReference type="EMBL" id="CAG8531595.1"/>
    </source>
</evidence>